<dbReference type="InterPro" id="IPR026406">
    <property type="entry name" value="Ver/Plancto_CHP"/>
</dbReference>
<accession>A0A7X1AUU2</accession>
<gene>
    <name evidence="1" type="ORF">H5P30_01400</name>
</gene>
<dbReference type="RefSeq" id="WP_185691177.1">
    <property type="nucleotide sequence ID" value="NZ_JACHVA010000019.1"/>
</dbReference>
<evidence type="ECO:0000313" key="1">
    <source>
        <dbReference type="EMBL" id="MBC2600428.1"/>
    </source>
</evidence>
<evidence type="ECO:0000313" key="2">
    <source>
        <dbReference type="Proteomes" id="UP000525652"/>
    </source>
</evidence>
<organism evidence="1 2">
    <name type="scientific">Puniceicoccus vermicola</name>
    <dbReference type="NCBI Taxonomy" id="388746"/>
    <lineage>
        <taxon>Bacteria</taxon>
        <taxon>Pseudomonadati</taxon>
        <taxon>Verrucomicrobiota</taxon>
        <taxon>Opitutia</taxon>
        <taxon>Puniceicoccales</taxon>
        <taxon>Puniceicoccaceae</taxon>
        <taxon>Puniceicoccus</taxon>
    </lineage>
</organism>
<proteinExistence type="predicted"/>
<dbReference type="NCBIfam" id="TIGR04138">
    <property type="entry name" value="Plancto_Ver_chp"/>
    <property type="match status" value="1"/>
</dbReference>
<sequence>MQSPEFSEVVDRICAENGRFHPNAYLFVRQGLDFTLSQLKERGEIQSRQHISGEKLLDGIRAYALEQFGPMAKAVLDHWNIESCRDFGVIVFELVDYGVLGKTDEDNIRDFENGYDFSDAFEKPFLPRSE</sequence>
<keyword evidence="2" id="KW-1185">Reference proteome</keyword>
<dbReference type="AlphaFoldDB" id="A0A7X1AUU2"/>
<dbReference type="EMBL" id="JACHVA010000019">
    <property type="protein sequence ID" value="MBC2600428.1"/>
    <property type="molecule type" value="Genomic_DNA"/>
</dbReference>
<reference evidence="1 2" key="1">
    <citation type="submission" date="2020-07" db="EMBL/GenBank/DDBJ databases">
        <authorList>
            <person name="Feng X."/>
        </authorList>
    </citation>
    <scope>NUCLEOTIDE SEQUENCE [LARGE SCALE GENOMIC DNA]</scope>
    <source>
        <strain evidence="1 2">JCM14086</strain>
    </source>
</reference>
<comment type="caution">
    <text evidence="1">The sequence shown here is derived from an EMBL/GenBank/DDBJ whole genome shotgun (WGS) entry which is preliminary data.</text>
</comment>
<dbReference type="Proteomes" id="UP000525652">
    <property type="component" value="Unassembled WGS sequence"/>
</dbReference>
<name>A0A7X1AUU2_9BACT</name>
<protein>
    <submittedName>
        <fullName evidence="1">Uncharacterized protein</fullName>
    </submittedName>
</protein>